<sequence length="507" mass="54515">MATFGDPLGTQRKLQVLDADGAPIQPQSTRAGPDSSQEDFTENNHRGDSEAERDTDAGCEADSGEQDIQSPTFSSGRRIQGHIEEQDVHSSASQSNTPFINEDLSCHRLRVILQQPSAGLLLALATVLTIAGKSQDRPQVHSAAGDGKLLRSIDPQSPVFQVVCGTASTYLKGDLSTHDRTDRKDQIPGLVSLDKRELKLGRKVFPGQLVHTTLPKDKSPVYLSLKGIPSVRLREKHAAFQSALQANSCSLQTLEFSAREQGNPLLVFADEDGIGHGYWSCTFVRNAIEPLIITGRAIQPQEIDLAQMLRAINTDSLADSVVILRGADCPWEQNELACAPYWLEASAADLYTQSLNSIVEPLCTVHATSPDPVAETELTQSLSHHQALLAALTNSTRPSTLMSTVKTRKRQAPTPLALVCTKRSRHGRDSTPARNATAKTDAAVRLIQVQDYAADTARAPSGLGDVVSTTDTSWGRPPPSRSIPGSKNAQAFPATAIPPTGSATVFS</sequence>
<accession>A0A316TVW7</accession>
<dbReference type="GeneID" id="37016361"/>
<reference evidence="2 3" key="1">
    <citation type="journal article" date="2018" name="Mol. Biol. Evol.">
        <title>Broad Genomic Sampling Reveals a Smut Pathogenic Ancestry of the Fungal Clade Ustilaginomycotina.</title>
        <authorList>
            <person name="Kijpornyongpan T."/>
            <person name="Mondo S.J."/>
            <person name="Barry K."/>
            <person name="Sandor L."/>
            <person name="Lee J."/>
            <person name="Lipzen A."/>
            <person name="Pangilinan J."/>
            <person name="LaButti K."/>
            <person name="Hainaut M."/>
            <person name="Henrissat B."/>
            <person name="Grigoriev I.V."/>
            <person name="Spatafora J.W."/>
            <person name="Aime M.C."/>
        </authorList>
    </citation>
    <scope>NUCLEOTIDE SEQUENCE [LARGE SCALE GENOMIC DNA]</scope>
    <source>
        <strain evidence="2 3">MCA 4718</strain>
    </source>
</reference>
<protein>
    <submittedName>
        <fullName evidence="2">Uncharacterized protein</fullName>
    </submittedName>
</protein>
<keyword evidence="3" id="KW-1185">Reference proteome</keyword>
<dbReference type="AlphaFoldDB" id="A0A316TVW7"/>
<dbReference type="Proteomes" id="UP000245942">
    <property type="component" value="Unassembled WGS sequence"/>
</dbReference>
<evidence type="ECO:0000313" key="2">
    <source>
        <dbReference type="EMBL" id="PWN17676.1"/>
    </source>
</evidence>
<evidence type="ECO:0000256" key="1">
    <source>
        <dbReference type="SAM" id="MobiDB-lite"/>
    </source>
</evidence>
<evidence type="ECO:0000313" key="3">
    <source>
        <dbReference type="Proteomes" id="UP000245942"/>
    </source>
</evidence>
<dbReference type="EMBL" id="KZ819343">
    <property type="protein sequence ID" value="PWN17676.1"/>
    <property type="molecule type" value="Genomic_DNA"/>
</dbReference>
<feature type="region of interest" description="Disordered" evidence="1">
    <location>
        <begin position="463"/>
        <end position="507"/>
    </location>
</feature>
<feature type="region of interest" description="Disordered" evidence="1">
    <location>
        <begin position="1"/>
        <end position="73"/>
    </location>
</feature>
<feature type="compositionally biased region" description="Basic and acidic residues" evidence="1">
    <location>
        <begin position="42"/>
        <end position="56"/>
    </location>
</feature>
<dbReference type="RefSeq" id="XP_025344836.1">
    <property type="nucleotide sequence ID" value="XM_025494627.1"/>
</dbReference>
<organism evidence="2 3">
    <name type="scientific">Pseudomicrostroma glucosiphilum</name>
    <dbReference type="NCBI Taxonomy" id="1684307"/>
    <lineage>
        <taxon>Eukaryota</taxon>
        <taxon>Fungi</taxon>
        <taxon>Dikarya</taxon>
        <taxon>Basidiomycota</taxon>
        <taxon>Ustilaginomycotina</taxon>
        <taxon>Exobasidiomycetes</taxon>
        <taxon>Microstromatales</taxon>
        <taxon>Microstromatales incertae sedis</taxon>
        <taxon>Pseudomicrostroma</taxon>
    </lineage>
</organism>
<name>A0A316TVW7_9BASI</name>
<proteinExistence type="predicted"/>
<gene>
    <name evidence="2" type="ORF">BCV69DRAFT_301953</name>
</gene>